<protein>
    <recommendedName>
        <fullName evidence="3">Glycosyltransferase 2-like domain-containing protein</fullName>
    </recommendedName>
</protein>
<dbReference type="AlphaFoldDB" id="A0A4Y1YJP1"/>
<dbReference type="Proteomes" id="UP000316473">
    <property type="component" value="Chromosome"/>
</dbReference>
<dbReference type="InterPro" id="IPR029044">
    <property type="entry name" value="Nucleotide-diphossugar_trans"/>
</dbReference>
<accession>A0A4Y1YJP1</accession>
<dbReference type="SUPFAM" id="SSF53448">
    <property type="entry name" value="Nucleotide-diphospho-sugar transferases"/>
    <property type="match status" value="1"/>
</dbReference>
<evidence type="ECO:0000313" key="2">
    <source>
        <dbReference type="Proteomes" id="UP000316473"/>
    </source>
</evidence>
<evidence type="ECO:0008006" key="3">
    <source>
        <dbReference type="Google" id="ProtNLM"/>
    </source>
</evidence>
<sequence length="336" mass="38165">MLDTKSMHALNNYLAGDYIRALREYHELGSILGHKFFHANVALSLTRLNPNPEIKALIRDLANTQQYDLLAACYADELVVSLTSYPDRITTTAEAIETILAQSLKPASIILWLADEQFPQREKQLPADLQQLQEQGLEIAWCEDLRSFKKLIPSLKKYPNKIIVTADDDILYDKYWLARLVINHIANPTAITCLRAHSVKLNAQGDFLPYQDWPKQISAEQPAQHHLFTGCDGVLYPPGSLHEQVLQQEEFMQLCPTGDDLWFWAMAVLQGTKIQIAEGDNLRLLHVPGTQRAALWHENVHGGRNDTMLKNLQATYPEIITRLLTDINQSAHQELI</sequence>
<name>A0A4Y1YJP1_9PROT</name>
<keyword evidence="2" id="KW-1185">Reference proteome</keyword>
<dbReference type="KEGG" id="nst:Nstercoris_00455"/>
<evidence type="ECO:0000313" key="1">
    <source>
        <dbReference type="EMBL" id="BBL34224.1"/>
    </source>
</evidence>
<proteinExistence type="predicted"/>
<reference evidence="1 2" key="1">
    <citation type="submission" date="2019-06" db="EMBL/GenBank/DDBJ databases">
        <title>Nitrosomonas stercoris KYUHI-S whole genome shotgun sequence.</title>
        <authorList>
            <person name="Nakagawa T."/>
            <person name="Tsuchiya Y."/>
            <person name="Takahashi R."/>
        </authorList>
    </citation>
    <scope>NUCLEOTIDE SEQUENCE [LARGE SCALE GENOMIC DNA]</scope>
    <source>
        <strain evidence="1 2">KYUHI-S</strain>
    </source>
</reference>
<dbReference type="EMBL" id="AP019755">
    <property type="protein sequence ID" value="BBL34224.1"/>
    <property type="molecule type" value="Genomic_DNA"/>
</dbReference>
<gene>
    <name evidence="1" type="ORF">Nstercoris_00455</name>
</gene>
<organism evidence="1 2">
    <name type="scientific">Nitrosomonas stercoris</name>
    <dbReference type="NCBI Taxonomy" id="1444684"/>
    <lineage>
        <taxon>Bacteria</taxon>
        <taxon>Pseudomonadati</taxon>
        <taxon>Pseudomonadota</taxon>
        <taxon>Betaproteobacteria</taxon>
        <taxon>Nitrosomonadales</taxon>
        <taxon>Nitrosomonadaceae</taxon>
        <taxon>Nitrosomonas</taxon>
    </lineage>
</organism>